<dbReference type="RefSeq" id="XP_021875793.1">
    <property type="nucleotide sequence ID" value="XM_022028230.1"/>
</dbReference>
<keyword evidence="2" id="KW-1185">Reference proteome</keyword>
<dbReference type="AlphaFoldDB" id="A0A1Y2G6N3"/>
<proteinExistence type="predicted"/>
<accession>A0A1Y2G6N3</accession>
<gene>
    <name evidence="1" type="ORF">BCR41DRAFT_390501</name>
</gene>
<dbReference type="EMBL" id="MCFF01000069">
    <property type="protein sequence ID" value="ORY98422.1"/>
    <property type="molecule type" value="Genomic_DNA"/>
</dbReference>
<evidence type="ECO:0000313" key="1">
    <source>
        <dbReference type="EMBL" id="ORY98422.1"/>
    </source>
</evidence>
<name>A0A1Y2G6N3_9FUNG</name>
<sequence length="124" mass="14119">MPSYALLFALYTPVGLYKFIWCQKMATAPLNVHMQNGSSIPNWNSGLESLSQIKEREHCVGVAKCYDRDGDKWMRTIARQKLEHVQVGDGVNHHSVQGEDVSMHMKMITSRNDKTQLALSRRSL</sequence>
<dbReference type="Proteomes" id="UP000193648">
    <property type="component" value="Unassembled WGS sequence"/>
</dbReference>
<evidence type="ECO:0000313" key="2">
    <source>
        <dbReference type="Proteomes" id="UP000193648"/>
    </source>
</evidence>
<dbReference type="GeneID" id="33570073"/>
<organism evidence="1 2">
    <name type="scientific">Lobosporangium transversale</name>
    <dbReference type="NCBI Taxonomy" id="64571"/>
    <lineage>
        <taxon>Eukaryota</taxon>
        <taxon>Fungi</taxon>
        <taxon>Fungi incertae sedis</taxon>
        <taxon>Mucoromycota</taxon>
        <taxon>Mortierellomycotina</taxon>
        <taxon>Mortierellomycetes</taxon>
        <taxon>Mortierellales</taxon>
        <taxon>Mortierellaceae</taxon>
        <taxon>Lobosporangium</taxon>
    </lineage>
</organism>
<reference evidence="1 2" key="1">
    <citation type="submission" date="2016-07" db="EMBL/GenBank/DDBJ databases">
        <title>Pervasive Adenine N6-methylation of Active Genes in Fungi.</title>
        <authorList>
            <consortium name="DOE Joint Genome Institute"/>
            <person name="Mondo S.J."/>
            <person name="Dannebaum R.O."/>
            <person name="Kuo R.C."/>
            <person name="Labutti K."/>
            <person name="Haridas S."/>
            <person name="Kuo A."/>
            <person name="Salamov A."/>
            <person name="Ahrendt S.R."/>
            <person name="Lipzen A."/>
            <person name="Sullivan W."/>
            <person name="Andreopoulos W.B."/>
            <person name="Clum A."/>
            <person name="Lindquist E."/>
            <person name="Daum C."/>
            <person name="Ramamoorthy G.K."/>
            <person name="Gryganskyi A."/>
            <person name="Culley D."/>
            <person name="Magnuson J.K."/>
            <person name="James T.Y."/>
            <person name="O'Malley M.A."/>
            <person name="Stajich J.E."/>
            <person name="Spatafora J.W."/>
            <person name="Visel A."/>
            <person name="Grigoriev I.V."/>
        </authorList>
    </citation>
    <scope>NUCLEOTIDE SEQUENCE [LARGE SCALE GENOMIC DNA]</scope>
    <source>
        <strain evidence="1 2">NRRL 3116</strain>
    </source>
</reference>
<protein>
    <submittedName>
        <fullName evidence="1">Uncharacterized protein</fullName>
    </submittedName>
</protein>
<comment type="caution">
    <text evidence="1">The sequence shown here is derived from an EMBL/GenBank/DDBJ whole genome shotgun (WGS) entry which is preliminary data.</text>
</comment>
<dbReference type="InParanoid" id="A0A1Y2G6N3"/>